<dbReference type="RefSeq" id="XP_022818347.1">
    <property type="nucleotide sequence ID" value="XM_022962579.1"/>
</dbReference>
<dbReference type="AlphaFoldDB" id="A0A9J7DXZ2"/>
<feature type="compositionally biased region" description="Basic and acidic residues" evidence="1">
    <location>
        <begin position="630"/>
        <end position="644"/>
    </location>
</feature>
<dbReference type="InterPro" id="IPR031961">
    <property type="entry name" value="DUF4780"/>
</dbReference>
<feature type="region of interest" description="Disordered" evidence="1">
    <location>
        <begin position="89"/>
        <end position="109"/>
    </location>
</feature>
<feature type="compositionally biased region" description="Basic residues" evidence="1">
    <location>
        <begin position="95"/>
        <end position="108"/>
    </location>
</feature>
<dbReference type="KEGG" id="sliu:111350873"/>
<feature type="region of interest" description="Disordered" evidence="1">
    <location>
        <begin position="618"/>
        <end position="683"/>
    </location>
</feature>
<keyword evidence="3" id="KW-1185">Reference proteome</keyword>
<dbReference type="GeneID" id="111350873"/>
<proteinExistence type="predicted"/>
<organism evidence="3 4">
    <name type="scientific">Spodoptera litura</name>
    <name type="common">Asian cotton leafworm</name>
    <dbReference type="NCBI Taxonomy" id="69820"/>
    <lineage>
        <taxon>Eukaryota</taxon>
        <taxon>Metazoa</taxon>
        <taxon>Ecdysozoa</taxon>
        <taxon>Arthropoda</taxon>
        <taxon>Hexapoda</taxon>
        <taxon>Insecta</taxon>
        <taxon>Pterygota</taxon>
        <taxon>Neoptera</taxon>
        <taxon>Endopterygota</taxon>
        <taxon>Lepidoptera</taxon>
        <taxon>Glossata</taxon>
        <taxon>Ditrysia</taxon>
        <taxon>Noctuoidea</taxon>
        <taxon>Noctuidae</taxon>
        <taxon>Amphipyrinae</taxon>
        <taxon>Spodoptera</taxon>
    </lineage>
</organism>
<evidence type="ECO:0000259" key="2">
    <source>
        <dbReference type="Pfam" id="PF16012"/>
    </source>
</evidence>
<feature type="compositionally biased region" description="Basic residues" evidence="1">
    <location>
        <begin position="647"/>
        <end position="660"/>
    </location>
</feature>
<dbReference type="Pfam" id="PF16012">
    <property type="entry name" value="DUF4780"/>
    <property type="match status" value="1"/>
</dbReference>
<gene>
    <name evidence="4" type="primary">LOC111350873</name>
</gene>
<evidence type="ECO:0000313" key="3">
    <source>
        <dbReference type="Proteomes" id="UP000301870"/>
    </source>
</evidence>
<reference evidence="4" key="1">
    <citation type="submission" date="2025-08" db="UniProtKB">
        <authorList>
            <consortium name="RefSeq"/>
        </authorList>
    </citation>
    <scope>IDENTIFICATION</scope>
    <source>
        <strain evidence="4">Ishihara</strain>
        <tissue evidence="4">Whole body</tissue>
    </source>
</reference>
<accession>A0A9J7DXZ2</accession>
<feature type="region of interest" description="Disordered" evidence="1">
    <location>
        <begin position="328"/>
        <end position="350"/>
    </location>
</feature>
<feature type="domain" description="DUF4780" evidence="2">
    <location>
        <begin position="436"/>
        <end position="590"/>
    </location>
</feature>
<name>A0A9J7DXZ2_SPOLT</name>
<protein>
    <submittedName>
        <fullName evidence="4">Uncharacterized protein LOC111350873 isoform X1</fullName>
    </submittedName>
</protein>
<evidence type="ECO:0000313" key="4">
    <source>
        <dbReference type="RefSeq" id="XP_022818347.1"/>
    </source>
</evidence>
<dbReference type="Proteomes" id="UP000301870">
    <property type="component" value="Chromosome 12"/>
</dbReference>
<feature type="compositionally biased region" description="Polar residues" evidence="1">
    <location>
        <begin position="341"/>
        <end position="350"/>
    </location>
</feature>
<dbReference type="OrthoDB" id="20507at2759"/>
<sequence>MIDSDDDHDNFVRYGTALDPIEEDYTGSMPSNKTPSFGSAAKKRYIKLRKANIAPERALTLCQLPWKDLCAQIPGLEDIGKKENLMMQIQPPELKKKKKKKSKAKKSQNYRLVQNQTQGQRSKGVGCSERVRAEEQGVQWKTRDICTNWQTESYKPRSPPNEYESNYRSNELKINEGNMQRDSSQQNYWDTASTSQARTHYQTSRKRHFDDVETISNGSQPPRKMTRDVRIDTNYNRPPSGQQYPMEIEYSPVYSNGGNSQSQAYNMPVQNESRGTKRPYDDNDERYQYHQLYDAENPSLNFVRNHEARPQMDLREEMNNKRRAYSENYYGDQNRLPNPPRQNYSCRGSSNSDCRSVSGSLNAAQVFTVDSDCDDFDARCSREMSFEPHTPVGSDIQIDDSENFNNRVVKAHKFPIKSDKQDDSQSIRVGIQNVTPMNKKQMSMVHQAINKEIVKIGQQGKGPKFLGSAYKLGWILMICEDQHTRKWLEGIVTKLKPWPQASLSLMSNTAFPKSIVLSLLIPSKEGVSIPTALELLRVQNPGLHTEHWKVFKILKVNEGDIVHLSIDNASYEALKLVDFKVNLGIDKLTFWPKGRKPYFKFNKKSRNNISPIQFVKEDDETPASSVYEYEEPKTPEHPPPEDVSVKLSKKARKRLNKRMRMNSASTYPTIHENVPGQKSEYPNLNASYASSEWVPY</sequence>
<evidence type="ECO:0000256" key="1">
    <source>
        <dbReference type="SAM" id="MobiDB-lite"/>
    </source>
</evidence>